<protein>
    <recommendedName>
        <fullName evidence="3">Adenylate kinase</fullName>
    </recommendedName>
</protein>
<dbReference type="Gene3D" id="3.40.50.300">
    <property type="entry name" value="P-loop containing nucleotide triphosphate hydrolases"/>
    <property type="match status" value="1"/>
</dbReference>
<evidence type="ECO:0008006" key="3">
    <source>
        <dbReference type="Google" id="ProtNLM"/>
    </source>
</evidence>
<gene>
    <name evidence="1" type="ORF">Cco03nite_27310</name>
</gene>
<name>A0A8J3P6P4_9ACTN</name>
<dbReference type="SUPFAM" id="SSF52540">
    <property type="entry name" value="P-loop containing nucleoside triphosphate hydrolases"/>
    <property type="match status" value="1"/>
</dbReference>
<keyword evidence="2" id="KW-1185">Reference proteome</keyword>
<dbReference type="InterPro" id="IPR027417">
    <property type="entry name" value="P-loop_NTPase"/>
</dbReference>
<dbReference type="AlphaFoldDB" id="A0A8J3P6P4"/>
<dbReference type="Proteomes" id="UP000630887">
    <property type="component" value="Unassembled WGS sequence"/>
</dbReference>
<dbReference type="PANTHER" id="PTHR37816:SF1">
    <property type="entry name" value="TOXIN"/>
    <property type="match status" value="1"/>
</dbReference>
<evidence type="ECO:0000313" key="2">
    <source>
        <dbReference type="Proteomes" id="UP000630887"/>
    </source>
</evidence>
<accession>A0A8J3P6P4</accession>
<dbReference type="PANTHER" id="PTHR37816">
    <property type="entry name" value="YALI0E33011P"/>
    <property type="match status" value="1"/>
</dbReference>
<organism evidence="1 2">
    <name type="scientific">Catellatospora coxensis</name>
    <dbReference type="NCBI Taxonomy" id="310354"/>
    <lineage>
        <taxon>Bacteria</taxon>
        <taxon>Bacillati</taxon>
        <taxon>Actinomycetota</taxon>
        <taxon>Actinomycetes</taxon>
        <taxon>Micromonosporales</taxon>
        <taxon>Micromonosporaceae</taxon>
        <taxon>Catellatospora</taxon>
    </lineage>
</organism>
<evidence type="ECO:0000313" key="1">
    <source>
        <dbReference type="EMBL" id="GIG06031.1"/>
    </source>
</evidence>
<dbReference type="EMBL" id="BONI01000019">
    <property type="protein sequence ID" value="GIG06031.1"/>
    <property type="molecule type" value="Genomic_DNA"/>
</dbReference>
<comment type="caution">
    <text evidence="1">The sequence shown here is derived from an EMBL/GenBank/DDBJ whole genome shotgun (WGS) entry which is preliminary data.</text>
</comment>
<dbReference type="RefSeq" id="WP_203692420.1">
    <property type="nucleotide sequence ID" value="NZ_BAAALC010000018.1"/>
</dbReference>
<reference evidence="1 2" key="1">
    <citation type="submission" date="2021-01" db="EMBL/GenBank/DDBJ databases">
        <title>Whole genome shotgun sequence of Catellatospora coxensis NBRC 107359.</title>
        <authorList>
            <person name="Komaki H."/>
            <person name="Tamura T."/>
        </authorList>
    </citation>
    <scope>NUCLEOTIDE SEQUENCE [LARGE SCALE GENOMIC DNA]</scope>
    <source>
        <strain evidence="1 2">NBRC 107359</strain>
    </source>
</reference>
<sequence length="188" mass="21406">MNARRPFPQKILIYGVYGAGKSTLARELSRRLGLPWQPVDELTWEPGWKEVPMPVQRDRIAAICRKKSWILDGAYKDWLDVPLASADLIIGLDFSRGLTLRRLLRRTARLISTGEVICNGNRETLGSVLSAESIILWHFASFGRKRRRMRRWAADSPGPQVLLFRTPAELDNWREELSPVSAEGRAPS</sequence>
<dbReference type="InterPro" id="IPR052922">
    <property type="entry name" value="Cytidylate_Kinase-2"/>
</dbReference>
<proteinExistence type="predicted"/>